<dbReference type="Proteomes" id="UP000594014">
    <property type="component" value="Chromosome"/>
</dbReference>
<organism evidence="1 2">
    <name type="scientific">Anoxybacterium hadale</name>
    <dbReference type="NCBI Taxonomy" id="3408580"/>
    <lineage>
        <taxon>Bacteria</taxon>
        <taxon>Bacillati</taxon>
        <taxon>Bacillota</taxon>
        <taxon>Clostridia</taxon>
        <taxon>Peptostreptococcales</taxon>
        <taxon>Anaerovoracaceae</taxon>
        <taxon>Anoxybacterium</taxon>
    </lineage>
</organism>
<proteinExistence type="predicted"/>
<gene>
    <name evidence="1" type="ORF">FRZ06_08890</name>
</gene>
<evidence type="ECO:0000313" key="1">
    <source>
        <dbReference type="EMBL" id="QOX63461.1"/>
    </source>
</evidence>
<accession>A0ACD1AAL5</accession>
<dbReference type="EMBL" id="CP042469">
    <property type="protein sequence ID" value="QOX63461.1"/>
    <property type="molecule type" value="Genomic_DNA"/>
</dbReference>
<reference evidence="1" key="1">
    <citation type="submission" date="2019-08" db="EMBL/GenBank/DDBJ databases">
        <title>Genome sequence of Clostridiales bacterium MT110.</title>
        <authorList>
            <person name="Cao J."/>
        </authorList>
    </citation>
    <scope>NUCLEOTIDE SEQUENCE</scope>
    <source>
        <strain evidence="1">MT110</strain>
    </source>
</reference>
<name>A0ACD1AAL5_9FIRM</name>
<protein>
    <submittedName>
        <fullName evidence="1">2-oxoacid:ferredoxin oxidoreductase subunit gamma</fullName>
    </submittedName>
</protein>
<evidence type="ECO:0000313" key="2">
    <source>
        <dbReference type="Proteomes" id="UP000594014"/>
    </source>
</evidence>
<keyword evidence="2" id="KW-1185">Reference proteome</keyword>
<sequence length="200" mass="22227">MPRWLHQRRIGGNFNVRRDIRIVGAGGHGVISAAIILAKVYGINESCNVSQTQSYGPEARGGACKAEVVVSDHEEIDYMKVEKADIFIAFNQLGYEQYKKQTKKDGVVLVNSSLVTVDPEDAQKVYEIPASEIADTSFKPFAVNIVMLGALTKLLPKLQYQSTRDAIRGNFNKSAADMNLAAYDAGYHYIQNEYFLKKMA</sequence>